<keyword evidence="2 4" id="KW-0863">Zinc-finger</keyword>
<evidence type="ECO:0000256" key="4">
    <source>
        <dbReference type="PROSITE-ProRule" id="PRU00322"/>
    </source>
</evidence>
<dbReference type="GO" id="GO:0008270">
    <property type="term" value="F:zinc ion binding"/>
    <property type="evidence" value="ECO:0007669"/>
    <property type="project" value="UniProtKB-KW"/>
</dbReference>
<dbReference type="InterPro" id="IPR001876">
    <property type="entry name" value="Znf_RanBP2"/>
</dbReference>
<evidence type="ECO:0000256" key="1">
    <source>
        <dbReference type="ARBA" id="ARBA00022723"/>
    </source>
</evidence>
<dbReference type="Gene3D" id="2.30.30.380">
    <property type="entry name" value="Zn-finger domain of Sec23/24"/>
    <property type="match status" value="1"/>
</dbReference>
<dbReference type="SUPFAM" id="SSF90209">
    <property type="entry name" value="Ran binding protein zinc finger-like"/>
    <property type="match status" value="1"/>
</dbReference>
<dbReference type="GO" id="GO:0005737">
    <property type="term" value="C:cytoplasm"/>
    <property type="evidence" value="ECO:0007669"/>
    <property type="project" value="TreeGrafter"/>
</dbReference>
<evidence type="ECO:0000313" key="7">
    <source>
        <dbReference type="EMBL" id="NOV45079.1"/>
    </source>
</evidence>
<reference evidence="7" key="1">
    <citation type="submission" date="2020-03" db="EMBL/GenBank/DDBJ databases">
        <title>Transcriptomic Profiling of the Digestive Tract of the Rat Flea, Xenopsylla cheopis, Following Blood Feeding and Infection with Yersinia pestis.</title>
        <authorList>
            <person name="Bland D.M."/>
            <person name="Martens C.A."/>
            <person name="Virtaneva K."/>
            <person name="Kanakabandi K."/>
            <person name="Long D."/>
            <person name="Rosenke R."/>
            <person name="Saturday G.A."/>
            <person name="Hoyt F.H."/>
            <person name="Bruno D.P."/>
            <person name="Ribeiro J.M.C."/>
            <person name="Hinnebusch J."/>
        </authorList>
    </citation>
    <scope>NUCLEOTIDE SEQUENCE</scope>
</reference>
<proteinExistence type="predicted"/>
<dbReference type="Pfam" id="PF00641">
    <property type="entry name" value="Zn_ribbon_RanBP"/>
    <property type="match status" value="1"/>
</dbReference>
<evidence type="ECO:0000256" key="3">
    <source>
        <dbReference type="ARBA" id="ARBA00022833"/>
    </source>
</evidence>
<name>A0A6M2DFQ6_XENCH</name>
<dbReference type="EMBL" id="GIIL01001353">
    <property type="protein sequence ID" value="NOV45079.1"/>
    <property type="molecule type" value="Transcribed_RNA"/>
</dbReference>
<sequence>MPRVLDWCPKDHLRDLQQQIDQMHFSYLETDDSPQKIEQRHKLEGFIREYLCLVPHSRKFVLRETLQVLHKSAASQSFSGYRAALAWNAIARYAANLLTQPWRKEYKEIKLYCGFYKHEIDENLVGAEIMFEAMGYKRIDGSTLLLEGPICPDQVAHVSRDSLVAVVECQLLKSVWESVSAICNVKWLEALQFRELHIGGPEQACKALLYKHNENNYQQCKHENNYNSYGNLSDLAYQQYPPIITPEIAPQCLYGQFFPPNPYTMNCFGHMPSYSVNIPVNMTNSMGIPFQQAMQNYVLPNYMNPIPKHYARYGYNNQNAVLENANDCAGQAHVATGQLIEVDSGQNITPQLSKPSYTKYEDVVDSKANIEHFANYVRTEKFNNNKEHNSKEGVKSDESFETWDYVYRDLEKQGYSKDLGERENVLEKTLESSFLGLNLHKSSKSNEIVSGNDTKKLMNNNKQSSNRTNNNKYKSEGSIKYVTKKSNQYSESTEQIKPQLKKTDNWQCITCTFNNSNKKVICEMCGKSKNAGSEIQPLTSGGKECSKCTLVNERDTKICIACGASLLDSPTYI</sequence>
<dbReference type="PROSITE" id="PS01358">
    <property type="entry name" value="ZF_RANBP2_1"/>
    <property type="match status" value="1"/>
</dbReference>
<dbReference type="AlphaFoldDB" id="A0A6M2DFQ6"/>
<dbReference type="SMART" id="SM00547">
    <property type="entry name" value="ZnF_RBZ"/>
    <property type="match status" value="2"/>
</dbReference>
<keyword evidence="1" id="KW-0479">Metal-binding</keyword>
<evidence type="ECO:0000256" key="5">
    <source>
        <dbReference type="SAM" id="MobiDB-lite"/>
    </source>
</evidence>
<keyword evidence="3" id="KW-0862">Zinc</keyword>
<dbReference type="InterPro" id="IPR036443">
    <property type="entry name" value="Znf_RanBP2_sf"/>
</dbReference>
<dbReference type="PANTHER" id="PTHR15326">
    <property type="entry name" value="SPERMATOGENESIS-ASSOCIATED PROTEIN 2/TAMOZHENNIC"/>
    <property type="match status" value="1"/>
</dbReference>
<evidence type="ECO:0000259" key="6">
    <source>
        <dbReference type="PROSITE" id="PS50199"/>
    </source>
</evidence>
<dbReference type="PANTHER" id="PTHR15326:SF2">
    <property type="entry name" value="PROTEIN TAMOZHENNIC"/>
    <property type="match status" value="1"/>
</dbReference>
<dbReference type="Pfam" id="PF21388">
    <property type="entry name" value="SPATA2_PUB-like"/>
    <property type="match status" value="1"/>
</dbReference>
<accession>A0A6M2DFQ6</accession>
<dbReference type="PROSITE" id="PS50199">
    <property type="entry name" value="ZF_RANBP2_2"/>
    <property type="match status" value="1"/>
</dbReference>
<dbReference type="Gene3D" id="1.20.58.2190">
    <property type="match status" value="1"/>
</dbReference>
<feature type="region of interest" description="Disordered" evidence="5">
    <location>
        <begin position="445"/>
        <end position="477"/>
    </location>
</feature>
<evidence type="ECO:0000256" key="2">
    <source>
        <dbReference type="ARBA" id="ARBA00022771"/>
    </source>
</evidence>
<feature type="domain" description="RanBP2-type" evidence="6">
    <location>
        <begin position="502"/>
        <end position="531"/>
    </location>
</feature>
<protein>
    <recommendedName>
        <fullName evidence="6">RanBP2-type domain-containing protein</fullName>
    </recommendedName>
</protein>
<organism evidence="7">
    <name type="scientific">Xenopsylla cheopis</name>
    <name type="common">Oriental rat flea</name>
    <name type="synonym">Pulex cheopis</name>
    <dbReference type="NCBI Taxonomy" id="163159"/>
    <lineage>
        <taxon>Eukaryota</taxon>
        <taxon>Metazoa</taxon>
        <taxon>Ecdysozoa</taxon>
        <taxon>Arthropoda</taxon>
        <taxon>Hexapoda</taxon>
        <taxon>Insecta</taxon>
        <taxon>Pterygota</taxon>
        <taxon>Neoptera</taxon>
        <taxon>Endopterygota</taxon>
        <taxon>Siphonaptera</taxon>
        <taxon>Pulicidae</taxon>
        <taxon>Xenopsyllinae</taxon>
        <taxon>Xenopsylla</taxon>
    </lineage>
</organism>
<dbReference type="InterPro" id="IPR048839">
    <property type="entry name" value="SPATA2_PUB-like"/>
</dbReference>
<feature type="compositionally biased region" description="Low complexity" evidence="5">
    <location>
        <begin position="459"/>
        <end position="472"/>
    </location>
</feature>